<dbReference type="EMBL" id="VXIS01000065">
    <property type="protein sequence ID" value="KAA8908792.1"/>
    <property type="molecule type" value="Genomic_DNA"/>
</dbReference>
<gene>
    <name evidence="2" type="ORF">FN846DRAFT_1010507</name>
</gene>
<keyword evidence="3" id="KW-1185">Reference proteome</keyword>
<dbReference type="Proteomes" id="UP000326924">
    <property type="component" value="Unassembled WGS sequence"/>
</dbReference>
<protein>
    <submittedName>
        <fullName evidence="2">Uncharacterized protein</fullName>
    </submittedName>
</protein>
<dbReference type="PANTHER" id="PTHR33266">
    <property type="entry name" value="CHROMOSOME 15, WHOLE GENOME SHOTGUN SEQUENCE"/>
    <property type="match status" value="1"/>
</dbReference>
<sequence>MSQPNTQLATVQSAWRDHFLGNTLTVFRAVLATANASFDPDEHYSKFMPILQSSGMGKSRLIDQYAALTVGVVFTLRKGEQTGYPPGDVEITRFLLSQQTERDVHASFAALLAGSVDAVKRALEDFRAIHSTNSFAAWFREQMAPRDPPADTSMEYTAEGLATLRSEYRKRFCNDVVHFAQKAFVQIDDAEWRLFDFKNPEDPDYDSMKWHPAIQNILIEPLRQLVVDLIAMAPNPETAALFFAFDELANLLADGRDQRRVLALRRVVRVLRELPVWTFGLSTQAPISLLAPSLKEDPSRRVVRGDLAPVEPFYSFPLDVKARLLLMDDKASCLALPFDRFGEIAHLVTFGRPLWLGYANADRNMVLNFAINKLLCTNTYDPQNKDHILAVLAHRVGLQLCRTSFESLAAGRTAVESHLRVIIKLDCKTGLFETTCQSEPIVSAAVAEELMETETNWPRTIKRLTQIYPGLIDRGQNGELVCRLLCVLARDNLLASRKLAVSLRNRPHYAQSFTVLEFLGSLLSECDAISGETNWEGEHAMTVAKAFSSGSMNFSHWVNTDRLLDRESYAQLLHGLLRQQAALQLHSQQKTWDLLIPVYLGDDKAEFNQAKVTCMLIQVKNSDRSNTLTINLEEYKRYIDLANPVLSIMVDLGVKKLRRVKRVASPVPNVIGFIISGFGADIYKCVPVGSNPNTMERDLAALLQHQDLQLSGSAIQDLISNYNHRFNEHDFDGRFPAMLAVEQAASPPTSSPEKPKPKATRTARPRKEKPTDTKEVPHTPSKKNKRTAAVTGIVLSAPQKRKKRKTAGKSKVPT</sequence>
<accession>A0A5J5F094</accession>
<feature type="compositionally biased region" description="Basic residues" evidence="1">
    <location>
        <begin position="757"/>
        <end position="767"/>
    </location>
</feature>
<reference evidence="2 3" key="1">
    <citation type="submission" date="2019-09" db="EMBL/GenBank/DDBJ databases">
        <title>Draft genome of the ectomycorrhizal ascomycete Sphaerosporella brunnea.</title>
        <authorList>
            <consortium name="DOE Joint Genome Institute"/>
            <person name="Benucci G.M."/>
            <person name="Marozzi G."/>
            <person name="Antonielli L."/>
            <person name="Sanchez S."/>
            <person name="Marco P."/>
            <person name="Wang X."/>
            <person name="Falini L.B."/>
            <person name="Barry K."/>
            <person name="Haridas S."/>
            <person name="Lipzen A."/>
            <person name="Labutti K."/>
            <person name="Grigoriev I.V."/>
            <person name="Murat C."/>
            <person name="Martin F."/>
            <person name="Albertini E."/>
            <person name="Donnini D."/>
            <person name="Bonito G."/>
        </authorList>
    </citation>
    <scope>NUCLEOTIDE SEQUENCE [LARGE SCALE GENOMIC DNA]</scope>
    <source>
        <strain evidence="2 3">Sb_GMNB300</strain>
    </source>
</reference>
<feature type="compositionally biased region" description="Basic residues" evidence="1">
    <location>
        <begin position="799"/>
        <end position="808"/>
    </location>
</feature>
<dbReference type="InParanoid" id="A0A5J5F094"/>
<dbReference type="AlphaFoldDB" id="A0A5J5F094"/>
<evidence type="ECO:0000313" key="2">
    <source>
        <dbReference type="EMBL" id="KAA8908792.1"/>
    </source>
</evidence>
<dbReference type="PANTHER" id="PTHR33266:SF1">
    <property type="entry name" value="F-BOX DOMAIN-CONTAINING PROTEIN"/>
    <property type="match status" value="1"/>
</dbReference>
<evidence type="ECO:0000256" key="1">
    <source>
        <dbReference type="SAM" id="MobiDB-lite"/>
    </source>
</evidence>
<proteinExistence type="predicted"/>
<name>A0A5J5F094_9PEZI</name>
<organism evidence="2 3">
    <name type="scientific">Sphaerosporella brunnea</name>
    <dbReference type="NCBI Taxonomy" id="1250544"/>
    <lineage>
        <taxon>Eukaryota</taxon>
        <taxon>Fungi</taxon>
        <taxon>Dikarya</taxon>
        <taxon>Ascomycota</taxon>
        <taxon>Pezizomycotina</taxon>
        <taxon>Pezizomycetes</taxon>
        <taxon>Pezizales</taxon>
        <taxon>Pyronemataceae</taxon>
        <taxon>Sphaerosporella</taxon>
    </lineage>
</organism>
<feature type="compositionally biased region" description="Basic and acidic residues" evidence="1">
    <location>
        <begin position="768"/>
        <end position="777"/>
    </location>
</feature>
<comment type="caution">
    <text evidence="2">The sequence shown here is derived from an EMBL/GenBank/DDBJ whole genome shotgun (WGS) entry which is preliminary data.</text>
</comment>
<evidence type="ECO:0000313" key="3">
    <source>
        <dbReference type="Proteomes" id="UP000326924"/>
    </source>
</evidence>
<dbReference type="OrthoDB" id="5429168at2759"/>
<feature type="region of interest" description="Disordered" evidence="1">
    <location>
        <begin position="743"/>
        <end position="814"/>
    </location>
</feature>